<dbReference type="Gene3D" id="2.10.230.10">
    <property type="entry name" value="Heat shock protein DnaJ, cysteine-rich domain"/>
    <property type="match status" value="1"/>
</dbReference>
<evidence type="ECO:0000313" key="2">
    <source>
        <dbReference type="Proteomes" id="UP000324800"/>
    </source>
</evidence>
<dbReference type="Proteomes" id="UP000324800">
    <property type="component" value="Unassembled WGS sequence"/>
</dbReference>
<reference evidence="1 2" key="1">
    <citation type="submission" date="2019-03" db="EMBL/GenBank/DDBJ databases">
        <title>Single cell metagenomics reveals metabolic interactions within the superorganism composed of flagellate Streblomastix strix and complex community of Bacteroidetes bacteria on its surface.</title>
        <authorList>
            <person name="Treitli S.C."/>
            <person name="Kolisko M."/>
            <person name="Husnik F."/>
            <person name="Keeling P."/>
            <person name="Hampl V."/>
        </authorList>
    </citation>
    <scope>NUCLEOTIDE SEQUENCE [LARGE SCALE GENOMIC DNA]</scope>
    <source>
        <strain evidence="1">ST1C</strain>
    </source>
</reference>
<protein>
    <recommendedName>
        <fullName evidence="3">CR-type domain-containing protein</fullName>
    </recommendedName>
</protein>
<evidence type="ECO:0008006" key="3">
    <source>
        <dbReference type="Google" id="ProtNLM"/>
    </source>
</evidence>
<dbReference type="EMBL" id="SNRW01020015">
    <property type="protein sequence ID" value="KAA6365841.1"/>
    <property type="molecule type" value="Genomic_DNA"/>
</dbReference>
<name>A0A5J4U7I8_9EUKA</name>
<dbReference type="InterPro" id="IPR036410">
    <property type="entry name" value="HSP_DnaJ_Cys-rich_dom_sf"/>
</dbReference>
<dbReference type="Gene3D" id="3.90.228.10">
    <property type="match status" value="1"/>
</dbReference>
<dbReference type="AlphaFoldDB" id="A0A5J4U7I8"/>
<proteinExistence type="predicted"/>
<comment type="caution">
    <text evidence="1">The sequence shown here is derived from an EMBL/GenBank/DDBJ whole genome shotgun (WGS) entry which is preliminary data.</text>
</comment>
<sequence>MICSACNGRGERTIMGNPLLKQQCLPCRGKGKLQPNETVCSECNGNGEISVPGSQLNKQRCYICNGQGKTVNPIVLQPNAPVNIITGFHQTDPGSASQILSHGFKLGNAGIAGGGIYFALNKNDTNQKAHSHGTVLKCLVDVGRAKIMSKFEPALNGQKLAAEGYDSVFLPTGDGVNLSANEYVVYDPQRVKKIEKV</sequence>
<dbReference type="SUPFAM" id="SSF56399">
    <property type="entry name" value="ADP-ribosylation"/>
    <property type="match status" value="1"/>
</dbReference>
<evidence type="ECO:0000313" key="1">
    <source>
        <dbReference type="EMBL" id="KAA6365841.1"/>
    </source>
</evidence>
<dbReference type="SUPFAM" id="SSF57938">
    <property type="entry name" value="DnaJ/Hsp40 cysteine-rich domain"/>
    <property type="match status" value="1"/>
</dbReference>
<gene>
    <name evidence="1" type="ORF">EZS28_038632</name>
</gene>
<accession>A0A5J4U7I8</accession>
<organism evidence="1 2">
    <name type="scientific">Streblomastix strix</name>
    <dbReference type="NCBI Taxonomy" id="222440"/>
    <lineage>
        <taxon>Eukaryota</taxon>
        <taxon>Metamonada</taxon>
        <taxon>Preaxostyla</taxon>
        <taxon>Oxymonadida</taxon>
        <taxon>Streblomastigidae</taxon>
        <taxon>Streblomastix</taxon>
    </lineage>
</organism>
<dbReference type="OrthoDB" id="6133115at2759"/>